<name>A0A4Y2HYD9_ARAVE</name>
<dbReference type="PANTHER" id="PTHR47326:SF1">
    <property type="entry name" value="HTH PSQ-TYPE DOMAIN-CONTAINING PROTEIN"/>
    <property type="match status" value="1"/>
</dbReference>
<comment type="caution">
    <text evidence="1">The sequence shown here is derived from an EMBL/GenBank/DDBJ whole genome shotgun (WGS) entry which is preliminary data.</text>
</comment>
<reference evidence="1 2" key="1">
    <citation type="journal article" date="2019" name="Sci. Rep.">
        <title>Orb-weaving spider Araneus ventricosus genome elucidates the spidroin gene catalogue.</title>
        <authorList>
            <person name="Kono N."/>
            <person name="Nakamura H."/>
            <person name="Ohtoshi R."/>
            <person name="Moran D.A.P."/>
            <person name="Shinohara A."/>
            <person name="Yoshida Y."/>
            <person name="Fujiwara M."/>
            <person name="Mori M."/>
            <person name="Tomita M."/>
            <person name="Arakawa K."/>
        </authorList>
    </citation>
    <scope>NUCLEOTIDE SEQUENCE [LARGE SCALE GENOMIC DNA]</scope>
</reference>
<accession>A0A4Y2HYD9</accession>
<dbReference type="InterPro" id="IPR036397">
    <property type="entry name" value="RNaseH_sf"/>
</dbReference>
<protein>
    <recommendedName>
        <fullName evidence="3">Tc1-like transposase DDE domain-containing protein</fullName>
    </recommendedName>
</protein>
<evidence type="ECO:0000313" key="2">
    <source>
        <dbReference type="Proteomes" id="UP000499080"/>
    </source>
</evidence>
<dbReference type="Gene3D" id="3.30.420.10">
    <property type="entry name" value="Ribonuclease H-like superfamily/Ribonuclease H"/>
    <property type="match status" value="1"/>
</dbReference>
<dbReference type="OrthoDB" id="6436917at2759"/>
<dbReference type="EMBL" id="BGPR01002249">
    <property type="protein sequence ID" value="GBM70390.1"/>
    <property type="molecule type" value="Genomic_DNA"/>
</dbReference>
<gene>
    <name evidence="1" type="ORF">AVEN_12218_1</name>
</gene>
<evidence type="ECO:0000313" key="1">
    <source>
        <dbReference type="EMBL" id="GBM70390.1"/>
    </source>
</evidence>
<evidence type="ECO:0008006" key="3">
    <source>
        <dbReference type="Google" id="ProtNLM"/>
    </source>
</evidence>
<sequence length="107" mass="12207">MWFQHDGAASRYTRDVLQHLNVTFGQHWMCRIGAVHWPAGSPDLSCLDFFCWNQMKILVYETPVDSVENAVARISVAAGEIRDTPGMFQNVRNSMRRRCEAYVTALG</sequence>
<dbReference type="AlphaFoldDB" id="A0A4Y2HYD9"/>
<proteinExistence type="predicted"/>
<dbReference type="PANTHER" id="PTHR47326">
    <property type="entry name" value="TRANSPOSABLE ELEMENT TC3 TRANSPOSASE-LIKE PROTEIN"/>
    <property type="match status" value="1"/>
</dbReference>
<dbReference type="GO" id="GO:0003676">
    <property type="term" value="F:nucleic acid binding"/>
    <property type="evidence" value="ECO:0007669"/>
    <property type="project" value="InterPro"/>
</dbReference>
<keyword evidence="2" id="KW-1185">Reference proteome</keyword>
<dbReference type="Proteomes" id="UP000499080">
    <property type="component" value="Unassembled WGS sequence"/>
</dbReference>
<organism evidence="1 2">
    <name type="scientific">Araneus ventricosus</name>
    <name type="common">Orbweaver spider</name>
    <name type="synonym">Epeira ventricosa</name>
    <dbReference type="NCBI Taxonomy" id="182803"/>
    <lineage>
        <taxon>Eukaryota</taxon>
        <taxon>Metazoa</taxon>
        <taxon>Ecdysozoa</taxon>
        <taxon>Arthropoda</taxon>
        <taxon>Chelicerata</taxon>
        <taxon>Arachnida</taxon>
        <taxon>Araneae</taxon>
        <taxon>Araneomorphae</taxon>
        <taxon>Entelegynae</taxon>
        <taxon>Araneoidea</taxon>
        <taxon>Araneidae</taxon>
        <taxon>Araneus</taxon>
    </lineage>
</organism>